<evidence type="ECO:0000256" key="2">
    <source>
        <dbReference type="ARBA" id="ARBA00023002"/>
    </source>
</evidence>
<keyword evidence="2 4" id="KW-0560">Oxidoreductase</keyword>
<dbReference type="InterPro" id="IPR005982">
    <property type="entry name" value="Thioredox_Rdtase"/>
</dbReference>
<keyword evidence="1" id="KW-0285">Flavoprotein</keyword>
<dbReference type="PRINTS" id="PR00368">
    <property type="entry name" value="FADPNR"/>
</dbReference>
<dbReference type="InterPro" id="IPR036188">
    <property type="entry name" value="FAD/NAD-bd_sf"/>
</dbReference>
<dbReference type="PRINTS" id="PR00469">
    <property type="entry name" value="PNDRDTASEII"/>
</dbReference>
<dbReference type="RefSeq" id="WP_272985263.1">
    <property type="nucleotide sequence ID" value="NZ_DSFH01000039.1"/>
</dbReference>
<evidence type="ECO:0000313" key="4">
    <source>
        <dbReference type="EMBL" id="HEW63939.1"/>
    </source>
</evidence>
<organism evidence="4">
    <name type="scientific">Fervidicoccus fontis</name>
    <dbReference type="NCBI Taxonomy" id="683846"/>
    <lineage>
        <taxon>Archaea</taxon>
        <taxon>Thermoproteota</taxon>
        <taxon>Thermoprotei</taxon>
        <taxon>Fervidicoccales</taxon>
        <taxon>Fervidicoccaceae</taxon>
        <taxon>Fervidicoccus</taxon>
    </lineage>
</organism>
<protein>
    <submittedName>
        <fullName evidence="4">Thioredoxin-disulfide reductase</fullName>
        <ecNumber evidence="4">1.8.1.9</ecNumber>
    </submittedName>
</protein>
<proteinExistence type="predicted"/>
<sequence length="325" mass="36020">MSLRLQVKKPKEQSTEYDVAIIGSGPASLSCGLYSARYRMKTIIIGDTIGGQLNLTNIVENYLGFSKITATDLISRFKKHVEEYDVEFNLDRVNSIKKEGSYFIIRTVNGKEIKAKSIVLAIGLKRRKLNVPGENEFAGKGVSYCSICDAAFFKDAAAVAIVGGGDSALEGALLLSEYAKKVYLIHRRDQFRGQPILVNAVKSRKNIEIVYNSIVKEIKGDKKVNSVKIKNVVSGEERELQVNGIFIEIGFEPDIELPRSIGIELDENGFIKVNEYMSTNVEGVFAAGDCTNMWKGFRQIITATAQGAVAAYSAYKYLSEKWNKN</sequence>
<dbReference type="GO" id="GO:0019430">
    <property type="term" value="P:removal of superoxide radicals"/>
    <property type="evidence" value="ECO:0007669"/>
    <property type="project" value="InterPro"/>
</dbReference>
<name>A0A7C2ZWG3_9CREN</name>
<dbReference type="Gene3D" id="3.50.50.60">
    <property type="entry name" value="FAD/NAD(P)-binding domain"/>
    <property type="match status" value="2"/>
</dbReference>
<dbReference type="Proteomes" id="UP000886076">
    <property type="component" value="Unassembled WGS sequence"/>
</dbReference>
<dbReference type="PANTHER" id="PTHR48105">
    <property type="entry name" value="THIOREDOXIN REDUCTASE 1-RELATED-RELATED"/>
    <property type="match status" value="1"/>
</dbReference>
<dbReference type="InterPro" id="IPR050097">
    <property type="entry name" value="Ferredoxin-NADP_redctase_2"/>
</dbReference>
<evidence type="ECO:0000259" key="3">
    <source>
        <dbReference type="Pfam" id="PF07992"/>
    </source>
</evidence>
<dbReference type="GO" id="GO:0005737">
    <property type="term" value="C:cytoplasm"/>
    <property type="evidence" value="ECO:0007669"/>
    <property type="project" value="InterPro"/>
</dbReference>
<evidence type="ECO:0000256" key="1">
    <source>
        <dbReference type="ARBA" id="ARBA00022630"/>
    </source>
</evidence>
<dbReference type="GO" id="GO:0004791">
    <property type="term" value="F:thioredoxin-disulfide reductase (NADPH) activity"/>
    <property type="evidence" value="ECO:0007669"/>
    <property type="project" value="UniProtKB-EC"/>
</dbReference>
<dbReference type="EC" id="1.8.1.9" evidence="4"/>
<dbReference type="EMBL" id="DSFH01000039">
    <property type="protein sequence ID" value="HEW63939.1"/>
    <property type="molecule type" value="Genomic_DNA"/>
</dbReference>
<dbReference type="Pfam" id="PF07992">
    <property type="entry name" value="Pyr_redox_2"/>
    <property type="match status" value="1"/>
</dbReference>
<dbReference type="NCBIfam" id="TIGR01292">
    <property type="entry name" value="TRX_reduct"/>
    <property type="match status" value="1"/>
</dbReference>
<reference evidence="4" key="1">
    <citation type="journal article" date="2020" name="mSystems">
        <title>Genome- and Community-Level Interaction Insights into Carbon Utilization and Element Cycling Functions of Hydrothermarchaeota in Hydrothermal Sediment.</title>
        <authorList>
            <person name="Zhou Z."/>
            <person name="Liu Y."/>
            <person name="Xu W."/>
            <person name="Pan J."/>
            <person name="Luo Z.H."/>
            <person name="Li M."/>
        </authorList>
    </citation>
    <scope>NUCLEOTIDE SEQUENCE [LARGE SCALE GENOMIC DNA]</scope>
    <source>
        <strain evidence="4">SpSt-1261</strain>
    </source>
</reference>
<dbReference type="PROSITE" id="PS51257">
    <property type="entry name" value="PROKAR_LIPOPROTEIN"/>
    <property type="match status" value="1"/>
</dbReference>
<dbReference type="AlphaFoldDB" id="A0A7C2ZWG3"/>
<feature type="domain" description="FAD/NAD(P)-binding" evidence="3">
    <location>
        <begin position="17"/>
        <end position="307"/>
    </location>
</feature>
<gene>
    <name evidence="4" type="primary">trxB</name>
    <name evidence="4" type="ORF">ENO39_02630</name>
</gene>
<comment type="caution">
    <text evidence="4">The sequence shown here is derived from an EMBL/GenBank/DDBJ whole genome shotgun (WGS) entry which is preliminary data.</text>
</comment>
<accession>A0A7C2ZWG3</accession>
<dbReference type="SUPFAM" id="SSF51905">
    <property type="entry name" value="FAD/NAD(P)-binding domain"/>
    <property type="match status" value="1"/>
</dbReference>
<dbReference type="InterPro" id="IPR023753">
    <property type="entry name" value="FAD/NAD-binding_dom"/>
</dbReference>